<proteinExistence type="predicted"/>
<dbReference type="AlphaFoldDB" id="A0A2N5J0A7"/>
<protein>
    <submittedName>
        <fullName evidence="7">Sugar ABC transporter substrate-binding protein</fullName>
    </submittedName>
</protein>
<reference evidence="7 8" key="1">
    <citation type="submission" date="2017-07" db="EMBL/GenBank/DDBJ databases">
        <title>Bifidobacterium novel species.</title>
        <authorList>
            <person name="Lugli G.A."/>
            <person name="Milani C."/>
            <person name="Duranti S."/>
            <person name="Mangifesta M."/>
        </authorList>
    </citation>
    <scope>NUCLEOTIDE SEQUENCE [LARGE SCALE GENOMIC DNA]</scope>
    <source>
        <strain evidence="7 8">77</strain>
    </source>
</reference>
<feature type="chain" id="PRO_5038980625" evidence="6">
    <location>
        <begin position="23"/>
        <end position="442"/>
    </location>
</feature>
<evidence type="ECO:0000256" key="3">
    <source>
        <dbReference type="ARBA" id="ARBA00023136"/>
    </source>
</evidence>
<keyword evidence="8" id="KW-1185">Reference proteome</keyword>
<dbReference type="Gene3D" id="3.40.190.10">
    <property type="entry name" value="Periplasmic binding protein-like II"/>
    <property type="match status" value="2"/>
</dbReference>
<sequence length="442" mass="47966">MFTMKKAIAAIGAIAMSAGLLAGCGAGGGDSADAGLGTKDDPVELTFWTWQPTDAQWKTIYAAFQKKYPNIKIKWWRTSEIADYQKKLQTSMAGGEGPDVFGLQAGSLVEQYGRFAEDMKSLADKDMSGWDSKVSEGAVAQVTDKDGKMVAMPTITSGSEYILYNKTLLDENGVKVPTTYDELVSANKELTSKGLMPMALGAKDGWHLDDIFVWLSNQYGEGDVYKAAAGKAKFTDPTFVKTMKAWKQMIDDGLFQDGAVGTATYPDARDNYFYARKTAFFPTGSWHVTATIPNDETKGTAVEKDEIGMMEFPQVGDKDAGPTTGVDFALAVNKDSKKKAAAMKFIEFMTTGEGQQEWVDTLQGSPVDKDVTAKLPDDASETAKQSVELVTKGQAASKLERKLTSQELNDEIGVQMQNIYTGDATVDSALKAIQQVNEGLDR</sequence>
<dbReference type="SUPFAM" id="SSF53850">
    <property type="entry name" value="Periplasmic binding protein-like II"/>
    <property type="match status" value="1"/>
</dbReference>
<dbReference type="EMBL" id="NMWT01000022">
    <property type="protein sequence ID" value="PLS27646.1"/>
    <property type="molecule type" value="Genomic_DNA"/>
</dbReference>
<dbReference type="InterPro" id="IPR006059">
    <property type="entry name" value="SBP"/>
</dbReference>
<evidence type="ECO:0000256" key="5">
    <source>
        <dbReference type="ARBA" id="ARBA00023288"/>
    </source>
</evidence>
<evidence type="ECO:0000256" key="1">
    <source>
        <dbReference type="ARBA" id="ARBA00022475"/>
    </source>
</evidence>
<evidence type="ECO:0000256" key="4">
    <source>
        <dbReference type="ARBA" id="ARBA00023139"/>
    </source>
</evidence>
<feature type="signal peptide" evidence="6">
    <location>
        <begin position="1"/>
        <end position="22"/>
    </location>
</feature>
<keyword evidence="5" id="KW-0449">Lipoprotein</keyword>
<keyword evidence="2 6" id="KW-0732">Signal</keyword>
<keyword evidence="4" id="KW-0564">Palmitate</keyword>
<dbReference type="OrthoDB" id="2060074at2"/>
<dbReference type="RefSeq" id="WP_101622598.1">
    <property type="nucleotide sequence ID" value="NZ_NMWT01000022.1"/>
</dbReference>
<evidence type="ECO:0000313" key="7">
    <source>
        <dbReference type="EMBL" id="PLS27646.1"/>
    </source>
</evidence>
<dbReference type="PANTHER" id="PTHR43649:SF33">
    <property type="entry name" value="POLYGALACTURONAN_RHAMNOGALACTURONAN-BINDING PROTEIN YTCQ"/>
    <property type="match status" value="1"/>
</dbReference>
<organism evidence="7 8">
    <name type="scientific">Bifidobacterium parmae</name>
    <dbReference type="NCBI Taxonomy" id="361854"/>
    <lineage>
        <taxon>Bacteria</taxon>
        <taxon>Bacillati</taxon>
        <taxon>Actinomycetota</taxon>
        <taxon>Actinomycetes</taxon>
        <taxon>Bifidobacteriales</taxon>
        <taxon>Bifidobacteriaceae</taxon>
        <taxon>Bifidobacterium</taxon>
    </lineage>
</organism>
<evidence type="ECO:0000256" key="6">
    <source>
        <dbReference type="SAM" id="SignalP"/>
    </source>
</evidence>
<dbReference type="Pfam" id="PF01547">
    <property type="entry name" value="SBP_bac_1"/>
    <property type="match status" value="1"/>
</dbReference>
<dbReference type="InterPro" id="IPR050490">
    <property type="entry name" value="Bact_solute-bd_prot1"/>
</dbReference>
<dbReference type="Proteomes" id="UP000235034">
    <property type="component" value="Unassembled WGS sequence"/>
</dbReference>
<evidence type="ECO:0000256" key="2">
    <source>
        <dbReference type="ARBA" id="ARBA00022729"/>
    </source>
</evidence>
<dbReference type="PROSITE" id="PS51257">
    <property type="entry name" value="PROKAR_LIPOPROTEIN"/>
    <property type="match status" value="1"/>
</dbReference>
<dbReference type="PANTHER" id="PTHR43649">
    <property type="entry name" value="ARABINOSE-BINDING PROTEIN-RELATED"/>
    <property type="match status" value="1"/>
</dbReference>
<keyword evidence="1" id="KW-1003">Cell membrane</keyword>
<evidence type="ECO:0000313" key="8">
    <source>
        <dbReference type="Proteomes" id="UP000235034"/>
    </source>
</evidence>
<keyword evidence="3" id="KW-0472">Membrane</keyword>
<accession>A0A2N5J0A7</accession>
<name>A0A2N5J0A7_9BIFI</name>
<gene>
    <name evidence="7" type="ORF">Uis4E_1491</name>
</gene>
<comment type="caution">
    <text evidence="7">The sequence shown here is derived from an EMBL/GenBank/DDBJ whole genome shotgun (WGS) entry which is preliminary data.</text>
</comment>